<dbReference type="NCBIfam" id="TIGR00229">
    <property type="entry name" value="sensory_box"/>
    <property type="match status" value="6"/>
</dbReference>
<dbReference type="SUPFAM" id="SSF47384">
    <property type="entry name" value="Homodimeric domain of signal transducing histidine kinase"/>
    <property type="match status" value="1"/>
</dbReference>
<reference evidence="16" key="1">
    <citation type="submission" date="2024-07" db="EMBL/GenBank/DDBJ databases">
        <authorList>
            <person name="Kim Y.J."/>
            <person name="Jeong J.Y."/>
        </authorList>
    </citation>
    <scope>NUCLEOTIDE SEQUENCE</scope>
    <source>
        <strain evidence="16">GIHE-MW2</strain>
    </source>
</reference>
<dbReference type="RefSeq" id="WP_354636309.1">
    <property type="nucleotide sequence ID" value="NZ_CP159837.1"/>
</dbReference>
<dbReference type="InterPro" id="IPR013656">
    <property type="entry name" value="PAS_4"/>
</dbReference>
<dbReference type="SUPFAM" id="SSF55785">
    <property type="entry name" value="PYP-like sensor domain (PAS domain)"/>
    <property type="match status" value="8"/>
</dbReference>
<dbReference type="InterPro" id="IPR013767">
    <property type="entry name" value="PAS_fold"/>
</dbReference>
<dbReference type="Gene3D" id="3.30.450.20">
    <property type="entry name" value="PAS domain"/>
    <property type="match status" value="9"/>
</dbReference>
<dbReference type="Gene3D" id="1.10.287.130">
    <property type="match status" value="1"/>
</dbReference>
<dbReference type="Pfam" id="PF02518">
    <property type="entry name" value="HATPase_c"/>
    <property type="match status" value="1"/>
</dbReference>
<dbReference type="SMART" id="SM00065">
    <property type="entry name" value="GAF"/>
    <property type="match status" value="1"/>
</dbReference>
<dbReference type="Gene3D" id="3.40.50.2300">
    <property type="match status" value="1"/>
</dbReference>
<dbReference type="Pfam" id="PF13188">
    <property type="entry name" value="PAS_8"/>
    <property type="match status" value="1"/>
</dbReference>
<dbReference type="InterPro" id="IPR005467">
    <property type="entry name" value="His_kinase_dom"/>
</dbReference>
<evidence type="ECO:0000256" key="6">
    <source>
        <dbReference type="ARBA" id="ARBA00022741"/>
    </source>
</evidence>
<dbReference type="CDD" id="cd00130">
    <property type="entry name" value="PAS"/>
    <property type="match status" value="7"/>
</dbReference>
<dbReference type="Pfam" id="PF00512">
    <property type="entry name" value="HisKA"/>
    <property type="match status" value="1"/>
</dbReference>
<dbReference type="InterPro" id="IPR003018">
    <property type="entry name" value="GAF"/>
</dbReference>
<evidence type="ECO:0000256" key="3">
    <source>
        <dbReference type="ARBA" id="ARBA00012438"/>
    </source>
</evidence>
<gene>
    <name evidence="16" type="ORF">ABWT76_002839</name>
</gene>
<dbReference type="InterPro" id="IPR013655">
    <property type="entry name" value="PAS_fold_3"/>
</dbReference>
<feature type="domain" description="PAS" evidence="14">
    <location>
        <begin position="629"/>
        <end position="701"/>
    </location>
</feature>
<dbReference type="GO" id="GO:0000155">
    <property type="term" value="F:phosphorelay sensor kinase activity"/>
    <property type="evidence" value="ECO:0007669"/>
    <property type="project" value="InterPro"/>
</dbReference>
<name>A0AAU8JNI3_9CYAN</name>
<keyword evidence="7" id="KW-0418">Kinase</keyword>
<keyword evidence="5" id="KW-0808">Transferase</keyword>
<feature type="domain" description="PAC" evidence="15">
    <location>
        <begin position="450"/>
        <end position="500"/>
    </location>
</feature>
<evidence type="ECO:0000256" key="8">
    <source>
        <dbReference type="ARBA" id="ARBA00022840"/>
    </source>
</evidence>
<organism evidence="16">
    <name type="scientific">Planktothricoides raciborskii GIHE-MW2</name>
    <dbReference type="NCBI Taxonomy" id="2792601"/>
    <lineage>
        <taxon>Bacteria</taxon>
        <taxon>Bacillati</taxon>
        <taxon>Cyanobacteriota</taxon>
        <taxon>Cyanophyceae</taxon>
        <taxon>Oscillatoriophycideae</taxon>
        <taxon>Oscillatoriales</taxon>
        <taxon>Oscillatoriaceae</taxon>
        <taxon>Planktothricoides</taxon>
    </lineage>
</organism>
<dbReference type="PROSITE" id="PS50112">
    <property type="entry name" value="PAS"/>
    <property type="match status" value="6"/>
</dbReference>
<dbReference type="PROSITE" id="PS50113">
    <property type="entry name" value="PAC"/>
    <property type="match status" value="7"/>
</dbReference>
<dbReference type="InterPro" id="IPR036097">
    <property type="entry name" value="HisK_dim/P_sf"/>
</dbReference>
<dbReference type="EC" id="2.7.13.3" evidence="3"/>
<dbReference type="InterPro" id="IPR004358">
    <property type="entry name" value="Sig_transdc_His_kin-like_C"/>
</dbReference>
<feature type="domain" description="PAS" evidence="14">
    <location>
        <begin position="261"/>
        <end position="320"/>
    </location>
</feature>
<feature type="domain" description="PAC" evidence="15">
    <location>
        <begin position="832"/>
        <end position="892"/>
    </location>
</feature>
<feature type="domain" description="PAS" evidence="14">
    <location>
        <begin position="893"/>
        <end position="963"/>
    </location>
</feature>
<dbReference type="InterPro" id="IPR001610">
    <property type="entry name" value="PAC"/>
</dbReference>
<keyword evidence="4 11" id="KW-0597">Phosphoprotein</keyword>
<evidence type="ECO:0000256" key="2">
    <source>
        <dbReference type="ARBA" id="ARBA00004370"/>
    </source>
</evidence>
<dbReference type="SMART" id="SM00388">
    <property type="entry name" value="HisKA"/>
    <property type="match status" value="1"/>
</dbReference>
<feature type="domain" description="PAS" evidence="14">
    <location>
        <begin position="395"/>
        <end position="438"/>
    </location>
</feature>
<dbReference type="SUPFAM" id="SSF55781">
    <property type="entry name" value="GAF domain-like"/>
    <property type="match status" value="1"/>
</dbReference>
<evidence type="ECO:0000259" key="12">
    <source>
        <dbReference type="PROSITE" id="PS50109"/>
    </source>
</evidence>
<dbReference type="InterPro" id="IPR003661">
    <property type="entry name" value="HisK_dim/P_dom"/>
</dbReference>
<dbReference type="Pfam" id="PF08448">
    <property type="entry name" value="PAS_4"/>
    <property type="match status" value="1"/>
</dbReference>
<dbReference type="InterPro" id="IPR035965">
    <property type="entry name" value="PAS-like_dom_sf"/>
</dbReference>
<dbReference type="InterPro" id="IPR011006">
    <property type="entry name" value="CheY-like_superfamily"/>
</dbReference>
<keyword evidence="6" id="KW-0547">Nucleotide-binding</keyword>
<dbReference type="Pfam" id="PF01590">
    <property type="entry name" value="GAF"/>
    <property type="match status" value="1"/>
</dbReference>
<dbReference type="InterPro" id="IPR036890">
    <property type="entry name" value="HATPase_C_sf"/>
</dbReference>
<feature type="modified residue" description="4-aspartylphosphate" evidence="11">
    <location>
        <position position="1700"/>
    </location>
</feature>
<evidence type="ECO:0000256" key="1">
    <source>
        <dbReference type="ARBA" id="ARBA00000085"/>
    </source>
</evidence>
<sequence>MFRVLFVNFDEADYKQVGNLLDKIQTFQCQRYRWSQGDNLNTMPPAGYDGYVIDGHFSQEFSNLAYWMTGLRPVPVIWLVDRSAEGMELLTAGAADYWVRDQICAPIVERSLRLTIAYPRQLQAKPTQVLTRKTPDFLHKLLDTIPVLVYVYDLTQESPVYVNREISQWLTYIPDPNMPNPKGTGDPLALTAEQVQQWHTVADGKICHREIRLKDIWGSDRYLDCQETVFSRTADGRVQQILGVALDSTAYKQIAAQRQQRQLLMENMLNSLPQLVYIYDLKSGQNLYFNQQITQILGYSQPEIQQGGWNFLCQRVHPNDTFIFQQLFSDRFPTLGDGEAISTEYRLKHQNGSWRWLSCQHLVFTRDADGIPVQILGTAIDITNNQLIWQQLSQNEAQLYNMLTNSIEGLLIVDPQGVIRFANLAAAKLFNQPLEDLLEAELQWPMAVGQTTELEIMQSSGQIRIGEMLVAPSQFPGESLYVVSLRDITEHRQAQSALRESEERFRQLADNIEDVFWLLTLVPLKILYVSPAYEKIWGKTCDSLYENPLNLFDSIYTEDRERFRMNLHRQTLGSSTSLEYRIVRGDGEIRWIYERSFPVLDRRGKVMRIAGISEDVTERKKNTEAFQVTHQQLEFHLENSPLGFIEWTQDYRVSQWSGTAEKIFGWLSSEAIGKRYDDWGFIYEESWENFAEVLDRMKNKKQPRMIFETINFTKNGTHLYCQWYNSILLNNQGEFLSLFSFVLDVSDRHRAELALKESEERFRAIFEQAAVGMSICTLNGQFFRGNQKLCDIVGYAREELLERTFQNLTIVKDRRESEEYISQLLRGTISHYSMEKRYISKKGEIVWVNVMVSLMRDSFANPSANPLNQPKYFIYAVEDISDRKRSEIALINSEQRFRVIFQQAAVGIFRRSISGKFLQLNQRFCEILGYDEAELLNQKFQNYIHPEDLDKHLNYLNQVVNNQIRTYELEERYIRKHGQIHWVKIVVSVVYEAEEKPKYLIGIVEDIQERKTTEIKLQYRLAVESAVAQVSRQLVTSQSREIKEVLKTIGLAVGANRVFVNYFTENCRKIAVIAEWHNGDGFGERFENFPAVKYLAAENFPWWMQQLNANQNIIVSHIDSLPVNANIERQYFQSRNVRSVLAVPIFNHDLSHSGENPEADRDRLFPVDSVGNLWGSIDLHSYEMNQDWSNEDAQMLRLVGEMIYSYFSRLQMEAELRDSEALYAGIFDHSAESIFLLDIQDNGELIYKTINPTNEQLFHMSRLAVVGKSLSAVGSPQYTTNFRQKFQECLNTQKPINYEETIDLPQGNRHLLTTLVPIADSTGKVIKIQGSSRDITTQKQVEAALQEAKEAADAANRAKSIFLANMSHELRTPLNAILGFTQLLVRNSQIKSEQREQLEIILRSGEHLLALINEILDLSKIEAGRITQNVEIFNLDRMLDNLYDMLEIRSEIKGLKFNIIRSKQLPKYIKADQNKLRQILINLLSNAIKFTKSGSVTLEVTTSSKSSAIHSPEDYQSDFAQRIAKANQFNAKPSDPLHRDRLIFAVTDTGPGIAREELQSLFDAFFQSQSGKQSNEGTGLGLAISQQFVKLMGGQIAVESTLGKGSVFKFDIQFQPVAADELEDLLAQSEIEVSTARSMVIGLAPNQPHYRILVVEDIWASRKLLVKLLEQIGFEVQQASHGEEAVSLWHSWQPHLIFMDIRMPVMDGYQATKEIRASVNGEAPIIIALTASAFESERAAIISAGCNDFLPKPFPENLLLEKISFYLGVKYIYQESCSISADAPAIPQIKMTPEDLAVMPSEWISQLHFAALSARGKMIQQLIQKIPPENQWLIQGLTELFDNLDFDTLVFLSKNE</sequence>
<feature type="domain" description="PAC" evidence="15">
    <location>
        <begin position="1296"/>
        <end position="1347"/>
    </location>
</feature>
<dbReference type="CDD" id="cd00082">
    <property type="entry name" value="HisKA"/>
    <property type="match status" value="1"/>
</dbReference>
<evidence type="ECO:0000256" key="4">
    <source>
        <dbReference type="ARBA" id="ARBA00022553"/>
    </source>
</evidence>
<evidence type="ECO:0000313" key="16">
    <source>
        <dbReference type="EMBL" id="XCM39878.1"/>
    </source>
</evidence>
<protein>
    <recommendedName>
        <fullName evidence="3">histidine kinase</fullName>
        <ecNumber evidence="3">2.7.13.3</ecNumber>
    </recommendedName>
</protein>
<dbReference type="Pfam" id="PF00989">
    <property type="entry name" value="PAS"/>
    <property type="match status" value="2"/>
</dbReference>
<dbReference type="SMART" id="SM00448">
    <property type="entry name" value="REC"/>
    <property type="match status" value="1"/>
</dbReference>
<dbReference type="InterPro" id="IPR029016">
    <property type="entry name" value="GAF-like_dom_sf"/>
</dbReference>
<feature type="domain" description="PAC" evidence="15">
    <location>
        <begin position="967"/>
        <end position="1019"/>
    </location>
</feature>
<dbReference type="PRINTS" id="PR00344">
    <property type="entry name" value="BCTRLSENSOR"/>
</dbReference>
<dbReference type="PROSITE" id="PS50110">
    <property type="entry name" value="RESPONSE_REGULATORY"/>
    <property type="match status" value="1"/>
</dbReference>
<evidence type="ECO:0000256" key="7">
    <source>
        <dbReference type="ARBA" id="ARBA00022777"/>
    </source>
</evidence>
<keyword evidence="8" id="KW-0067">ATP-binding</keyword>
<dbReference type="InterPro" id="IPR000014">
    <property type="entry name" value="PAS"/>
</dbReference>
<keyword evidence="10" id="KW-0472">Membrane</keyword>
<dbReference type="SMART" id="SM00086">
    <property type="entry name" value="PAC"/>
    <property type="match status" value="8"/>
</dbReference>
<dbReference type="SUPFAM" id="SSF52172">
    <property type="entry name" value="CheY-like"/>
    <property type="match status" value="1"/>
</dbReference>
<evidence type="ECO:0000259" key="14">
    <source>
        <dbReference type="PROSITE" id="PS50112"/>
    </source>
</evidence>
<dbReference type="InterPro" id="IPR000700">
    <property type="entry name" value="PAS-assoc_C"/>
</dbReference>
<evidence type="ECO:0000256" key="9">
    <source>
        <dbReference type="ARBA" id="ARBA00023012"/>
    </source>
</evidence>
<accession>A0AAU8JNI3</accession>
<comment type="subcellular location">
    <subcellularLocation>
        <location evidence="2">Membrane</location>
    </subcellularLocation>
</comment>
<dbReference type="PROSITE" id="PS50109">
    <property type="entry name" value="HIS_KIN"/>
    <property type="match status" value="1"/>
</dbReference>
<evidence type="ECO:0000259" key="15">
    <source>
        <dbReference type="PROSITE" id="PS50113"/>
    </source>
</evidence>
<feature type="domain" description="Histidine kinase" evidence="12">
    <location>
        <begin position="1365"/>
        <end position="1616"/>
    </location>
</feature>
<dbReference type="PANTHER" id="PTHR43047">
    <property type="entry name" value="TWO-COMPONENT HISTIDINE PROTEIN KINASE"/>
    <property type="match status" value="1"/>
</dbReference>
<evidence type="ECO:0000256" key="5">
    <source>
        <dbReference type="ARBA" id="ARBA00022679"/>
    </source>
</evidence>
<feature type="domain" description="PAS" evidence="14">
    <location>
        <begin position="758"/>
        <end position="828"/>
    </location>
</feature>
<dbReference type="PANTHER" id="PTHR43047:SF72">
    <property type="entry name" value="OSMOSENSING HISTIDINE PROTEIN KINASE SLN1"/>
    <property type="match status" value="1"/>
</dbReference>
<evidence type="ECO:0000256" key="11">
    <source>
        <dbReference type="PROSITE-ProRule" id="PRU00169"/>
    </source>
</evidence>
<feature type="domain" description="PAC" evidence="15">
    <location>
        <begin position="576"/>
        <end position="628"/>
    </location>
</feature>
<comment type="catalytic activity">
    <reaction evidence="1">
        <text>ATP + protein L-histidine = ADP + protein N-phospho-L-histidine.</text>
        <dbReference type="EC" id="2.7.13.3"/>
    </reaction>
</comment>
<dbReference type="SMART" id="SM00091">
    <property type="entry name" value="PAS"/>
    <property type="match status" value="7"/>
</dbReference>
<dbReference type="Gene3D" id="3.30.450.40">
    <property type="match status" value="1"/>
</dbReference>
<dbReference type="Pfam" id="PF08447">
    <property type="entry name" value="PAS_3"/>
    <property type="match status" value="3"/>
</dbReference>
<dbReference type="InterPro" id="IPR001789">
    <property type="entry name" value="Sig_transdc_resp-reg_receiver"/>
</dbReference>
<evidence type="ECO:0000259" key="13">
    <source>
        <dbReference type="PROSITE" id="PS50110"/>
    </source>
</evidence>
<dbReference type="GO" id="GO:0006355">
    <property type="term" value="P:regulation of DNA-templated transcription"/>
    <property type="evidence" value="ECO:0007669"/>
    <property type="project" value="InterPro"/>
</dbReference>
<keyword evidence="9" id="KW-0902">Two-component regulatory system</keyword>
<dbReference type="CDD" id="cd17546">
    <property type="entry name" value="REC_hyHK_CKI1_RcsC-like"/>
    <property type="match status" value="1"/>
</dbReference>
<feature type="domain" description="PAS" evidence="14">
    <location>
        <begin position="501"/>
        <end position="574"/>
    </location>
</feature>
<proteinExistence type="predicted"/>
<dbReference type="GO" id="GO:0005886">
    <property type="term" value="C:plasma membrane"/>
    <property type="evidence" value="ECO:0007669"/>
    <property type="project" value="TreeGrafter"/>
</dbReference>
<feature type="domain" description="Response regulatory" evidence="13">
    <location>
        <begin position="1651"/>
        <end position="1767"/>
    </location>
</feature>
<feature type="domain" description="PAC" evidence="15">
    <location>
        <begin position="341"/>
        <end position="394"/>
    </location>
</feature>
<dbReference type="Gene3D" id="3.30.565.10">
    <property type="entry name" value="Histidine kinase-like ATPase, C-terminal domain"/>
    <property type="match status" value="1"/>
</dbReference>
<dbReference type="CDD" id="cd16922">
    <property type="entry name" value="HATPase_EvgS-ArcB-TorS-like"/>
    <property type="match status" value="1"/>
</dbReference>
<dbReference type="EMBL" id="CP159837">
    <property type="protein sequence ID" value="XCM39878.1"/>
    <property type="molecule type" value="Genomic_DNA"/>
</dbReference>
<dbReference type="SMART" id="SM00387">
    <property type="entry name" value="HATPase_c"/>
    <property type="match status" value="1"/>
</dbReference>
<evidence type="ECO:0000256" key="10">
    <source>
        <dbReference type="ARBA" id="ARBA00023136"/>
    </source>
</evidence>
<dbReference type="InterPro" id="IPR003594">
    <property type="entry name" value="HATPase_dom"/>
</dbReference>
<dbReference type="SUPFAM" id="SSF55874">
    <property type="entry name" value="ATPase domain of HSP90 chaperone/DNA topoisomerase II/histidine kinase"/>
    <property type="match status" value="1"/>
</dbReference>
<dbReference type="FunFam" id="1.10.287.130:FF:000038">
    <property type="entry name" value="Sensory transduction histidine kinase"/>
    <property type="match status" value="1"/>
</dbReference>
<dbReference type="Pfam" id="PF00072">
    <property type="entry name" value="Response_reg"/>
    <property type="match status" value="1"/>
</dbReference>
<dbReference type="GO" id="GO:0005524">
    <property type="term" value="F:ATP binding"/>
    <property type="evidence" value="ECO:0007669"/>
    <property type="project" value="UniProtKB-KW"/>
</dbReference>
<dbReference type="GO" id="GO:0009927">
    <property type="term" value="F:histidine phosphotransfer kinase activity"/>
    <property type="evidence" value="ECO:0007669"/>
    <property type="project" value="TreeGrafter"/>
</dbReference>
<feature type="domain" description="PAC" evidence="15">
    <location>
        <begin position="705"/>
        <end position="757"/>
    </location>
</feature>